<organism evidence="1 2">
    <name type="scientific">Castilleja foliolosa</name>
    <dbReference type="NCBI Taxonomy" id="1961234"/>
    <lineage>
        <taxon>Eukaryota</taxon>
        <taxon>Viridiplantae</taxon>
        <taxon>Streptophyta</taxon>
        <taxon>Embryophyta</taxon>
        <taxon>Tracheophyta</taxon>
        <taxon>Spermatophyta</taxon>
        <taxon>Magnoliopsida</taxon>
        <taxon>eudicotyledons</taxon>
        <taxon>Gunneridae</taxon>
        <taxon>Pentapetalae</taxon>
        <taxon>asterids</taxon>
        <taxon>lamiids</taxon>
        <taxon>Lamiales</taxon>
        <taxon>Orobanchaceae</taxon>
        <taxon>Pedicularideae</taxon>
        <taxon>Castillejinae</taxon>
        <taxon>Castilleja</taxon>
    </lineage>
</organism>
<proteinExistence type="predicted"/>
<protein>
    <submittedName>
        <fullName evidence="1">Uncharacterized protein</fullName>
    </submittedName>
</protein>
<evidence type="ECO:0000313" key="2">
    <source>
        <dbReference type="Proteomes" id="UP001632038"/>
    </source>
</evidence>
<evidence type="ECO:0000313" key="1">
    <source>
        <dbReference type="EMBL" id="KAL3627576.1"/>
    </source>
</evidence>
<comment type="caution">
    <text evidence="1">The sequence shown here is derived from an EMBL/GenBank/DDBJ whole genome shotgun (WGS) entry which is preliminary data.</text>
</comment>
<sequence>MELQHHWQSAATFPDRVVPSLKPMVSRNKYSLSPMNVTEHLGEADLDGEGGLLGGLGDCAVAVDGDVWNEIEVDLLWIVRE</sequence>
<name>A0ABD3CCM6_9LAMI</name>
<gene>
    <name evidence="1" type="ORF">CASFOL_028939</name>
</gene>
<dbReference type="EMBL" id="JAVIJP010000039">
    <property type="protein sequence ID" value="KAL3627576.1"/>
    <property type="molecule type" value="Genomic_DNA"/>
</dbReference>
<dbReference type="AlphaFoldDB" id="A0ABD3CCM6"/>
<reference evidence="2" key="1">
    <citation type="journal article" date="2024" name="IScience">
        <title>Strigolactones Initiate the Formation of Haustorium-like Structures in Castilleja.</title>
        <authorList>
            <person name="Buerger M."/>
            <person name="Peterson D."/>
            <person name="Chory J."/>
        </authorList>
    </citation>
    <scope>NUCLEOTIDE SEQUENCE [LARGE SCALE GENOMIC DNA]</scope>
</reference>
<keyword evidence="2" id="KW-1185">Reference proteome</keyword>
<dbReference type="Proteomes" id="UP001632038">
    <property type="component" value="Unassembled WGS sequence"/>
</dbReference>
<accession>A0ABD3CCM6</accession>